<evidence type="ECO:0000256" key="1">
    <source>
        <dbReference type="SAM" id="MobiDB-lite"/>
    </source>
</evidence>
<keyword evidence="2" id="KW-0812">Transmembrane</keyword>
<organism evidence="3 4">
    <name type="scientific">Streptomyces nigrescens</name>
    <dbReference type="NCBI Taxonomy" id="1920"/>
    <lineage>
        <taxon>Bacteria</taxon>
        <taxon>Bacillati</taxon>
        <taxon>Actinomycetota</taxon>
        <taxon>Actinomycetes</taxon>
        <taxon>Kitasatosporales</taxon>
        <taxon>Streptomycetaceae</taxon>
        <taxon>Streptomyces</taxon>
    </lineage>
</organism>
<evidence type="ECO:0008006" key="5">
    <source>
        <dbReference type="Google" id="ProtNLM"/>
    </source>
</evidence>
<feature type="region of interest" description="Disordered" evidence="1">
    <location>
        <begin position="65"/>
        <end position="96"/>
    </location>
</feature>
<reference evidence="3" key="1">
    <citation type="submission" date="2022-06" db="EMBL/GenBank/DDBJ databases">
        <title>Complete genome sequence of Streptomyces nigrescens HEK616.</title>
        <authorList>
            <person name="Asamizu S."/>
            <person name="Onaka H."/>
        </authorList>
    </citation>
    <scope>NUCLEOTIDE SEQUENCE</scope>
    <source>
        <strain evidence="3">HEK616</strain>
    </source>
</reference>
<dbReference type="Proteomes" id="UP001059597">
    <property type="component" value="Chromosome"/>
</dbReference>
<keyword evidence="2" id="KW-1133">Transmembrane helix</keyword>
<gene>
    <name evidence="3" type="ORF">HEK616_16680</name>
</gene>
<evidence type="ECO:0000313" key="3">
    <source>
        <dbReference type="EMBL" id="BDM68181.1"/>
    </source>
</evidence>
<keyword evidence="2" id="KW-0472">Membrane</keyword>
<evidence type="ECO:0000313" key="4">
    <source>
        <dbReference type="Proteomes" id="UP001059597"/>
    </source>
</evidence>
<proteinExistence type="predicted"/>
<evidence type="ECO:0000256" key="2">
    <source>
        <dbReference type="SAM" id="Phobius"/>
    </source>
</evidence>
<feature type="region of interest" description="Disordered" evidence="1">
    <location>
        <begin position="1"/>
        <end position="39"/>
    </location>
</feature>
<protein>
    <recommendedName>
        <fullName evidence="5">PknH-like extracellular domain-containing protein</fullName>
    </recommendedName>
</protein>
<name>A0ABM7ZPT0_STRNI</name>
<feature type="compositionally biased region" description="Pro residues" evidence="1">
    <location>
        <begin position="1"/>
        <end position="35"/>
    </location>
</feature>
<feature type="transmembrane region" description="Helical" evidence="2">
    <location>
        <begin position="43"/>
        <end position="62"/>
    </location>
</feature>
<keyword evidence="4" id="KW-1185">Reference proteome</keyword>
<accession>A0ABM7ZPT0</accession>
<sequence length="284" mass="29598">MSHVSSPPPTGPPAGPPRGPLPGHAPVPGTPPPRRPWWRTPPVLIGTAVAVVAIGVAIAFASTAGNGGGNPSGGTPPPGANSGEPSSIPSVDSPAAAGAVVKRVTLKPADWGSGYVADTPYENSELTQTAVDQNCNAVDRPINNALASLTRWSKASDDTVSAVSWATAYKTAEPAQYNVSEQRSALQRCPTQSLDKSRFEGVHEIKIPELDGFDEVVAEEGHRVSDANGKSIDDYYTYLTGRKGNFVMNTEVERSGTGTQEQNRNDASSALSLMLSRLEGGASQ</sequence>
<dbReference type="EMBL" id="AP026073">
    <property type="protein sequence ID" value="BDM68181.1"/>
    <property type="molecule type" value="Genomic_DNA"/>
</dbReference>